<feature type="compositionally biased region" description="Polar residues" evidence="3">
    <location>
        <begin position="403"/>
        <end position="415"/>
    </location>
</feature>
<dbReference type="eggNOG" id="COG0508">
    <property type="taxonomic scope" value="Bacteria"/>
</dbReference>
<dbReference type="PANTHER" id="PTHR12526:SF510">
    <property type="entry name" value="D-INOSITOL 3-PHOSPHATE GLYCOSYLTRANSFERASE"/>
    <property type="match status" value="1"/>
</dbReference>
<protein>
    <recommendedName>
        <fullName evidence="4">Glycosyltransferase subfamily 4-like N-terminal domain-containing protein</fullName>
    </recommendedName>
</protein>
<feature type="compositionally biased region" description="Pro residues" evidence="3">
    <location>
        <begin position="556"/>
        <end position="575"/>
    </location>
</feature>
<feature type="compositionally biased region" description="Acidic residues" evidence="3">
    <location>
        <begin position="691"/>
        <end position="702"/>
    </location>
</feature>
<dbReference type="GO" id="GO:0016757">
    <property type="term" value="F:glycosyltransferase activity"/>
    <property type="evidence" value="ECO:0007669"/>
    <property type="project" value="UniProtKB-KW"/>
</dbReference>
<keyword evidence="1" id="KW-0328">Glycosyltransferase</keyword>
<sequence>MSDLPRLLLCSFDVIPGPSGSSRRLTEYLKALPDRFSVVVLSVKTPDHTHIEKYENARLLRVPVGSGDLASRIQAFERAVRRQLESEEYALAHFTDPFGGYALCELKGDYGYRLVYEAQSFPSQELRYTHPQLEGDRKFLSKIRRQELFCLMNVDRVITGSTTTSDFIQSLGVPSESVHVVRAPVDMGPYEPEALGVPDGAPMRLMYLGSQVSWQGLAGLLRGLALAVREVDVRLSLVGPRHPDWQPHLEDLVAELDLKQHVEFQPAVSHDNLAKVLTLADVGVVPLDDVDRNRVQGGALAKVSEYLAAGRPVLAADLPLTRELIPAAAGVFYPPGDAQALAEQLIALARDVPRRLSLGEHARAFASRSLDAGLIRGQLLDIYDGLLGKDAAARASPGERQNEPQLTAVTGTPTNRVLGMMGTVSAEAAPEPAPPAVQAVEPDGPATHTQDTDPGQGPPALDDPPVVVGQALLSEDGLDTRLVKTEPDTRRPEGPPVVMGLPLRDPPAADQDQSLTEQHVRPPAPLPAPAPAPVPAPASVPPPIPAPAAVTAAPSVPAPPPIPSRPSMGPRPMPPELRRTTPPEPRRAVVPEPEPLRPPALPSRPSVELPTPARGSLIIPPLPPRAPRPPSGSRPSEPPVLMPVPAPPAPAPPVLQPVAEEEPEEISSSHAEVLSEEEASPTPRHAHPLEEPEEISSEEIQETEAPPRQPPESRLNPWFAQLAHGYCPPEGTHFARHTPPTTFPGRDELPASSAAPPKVQGGARGKPS</sequence>
<proteinExistence type="predicted"/>
<keyword evidence="2" id="KW-0808">Transferase</keyword>
<keyword evidence="6" id="KW-1185">Reference proteome</keyword>
<dbReference type="EMBL" id="ANAH02000071">
    <property type="protein sequence ID" value="EPX55518.1"/>
    <property type="molecule type" value="Genomic_DNA"/>
</dbReference>
<evidence type="ECO:0000313" key="5">
    <source>
        <dbReference type="EMBL" id="EPX55518.1"/>
    </source>
</evidence>
<evidence type="ECO:0000256" key="2">
    <source>
        <dbReference type="ARBA" id="ARBA00022679"/>
    </source>
</evidence>
<feature type="compositionally biased region" description="Basic and acidic residues" evidence="3">
    <location>
        <begin position="478"/>
        <end position="493"/>
    </location>
</feature>
<feature type="compositionally biased region" description="Pro residues" evidence="3">
    <location>
        <begin position="522"/>
        <end position="546"/>
    </location>
</feature>
<reference evidence="5" key="1">
    <citation type="submission" date="2013-05" db="EMBL/GenBank/DDBJ databases">
        <title>Genome assembly of Cystobacter fuscus DSM 2262.</title>
        <authorList>
            <person name="Sharma G."/>
            <person name="Khatri I."/>
            <person name="Kaur C."/>
            <person name="Mayilraj S."/>
            <person name="Subramanian S."/>
        </authorList>
    </citation>
    <scope>NUCLEOTIDE SEQUENCE [LARGE SCALE GENOMIC DNA]</scope>
    <source>
        <strain evidence="5">DSM 2262</strain>
    </source>
</reference>
<feature type="region of interest" description="Disordered" evidence="3">
    <location>
        <begin position="394"/>
        <end position="717"/>
    </location>
</feature>
<gene>
    <name evidence="5" type="ORF">D187_009129</name>
</gene>
<dbReference type="RefSeq" id="WP_002627117.1">
    <property type="nucleotide sequence ID" value="NZ_ANAH02000071.1"/>
</dbReference>
<comment type="caution">
    <text evidence="5">The sequence shown here is derived from an EMBL/GenBank/DDBJ whole genome shotgun (WGS) entry which is preliminary data.</text>
</comment>
<feature type="region of interest" description="Disordered" evidence="3">
    <location>
        <begin position="729"/>
        <end position="768"/>
    </location>
</feature>
<name>S9QGL3_CYSF2</name>
<dbReference type="Gene3D" id="3.40.50.2000">
    <property type="entry name" value="Glycogen Phosphorylase B"/>
    <property type="match status" value="2"/>
</dbReference>
<feature type="domain" description="Glycosyltransferase subfamily 4-like N-terminal" evidence="4">
    <location>
        <begin position="19"/>
        <end position="186"/>
    </location>
</feature>
<feature type="compositionally biased region" description="Basic and acidic residues" evidence="3">
    <location>
        <begin position="576"/>
        <end position="589"/>
    </location>
</feature>
<dbReference type="eggNOG" id="COG0438">
    <property type="taxonomic scope" value="Bacteria"/>
</dbReference>
<evidence type="ECO:0000256" key="3">
    <source>
        <dbReference type="SAM" id="MobiDB-lite"/>
    </source>
</evidence>
<evidence type="ECO:0000259" key="4">
    <source>
        <dbReference type="Pfam" id="PF13439"/>
    </source>
</evidence>
<dbReference type="Proteomes" id="UP000011682">
    <property type="component" value="Unassembled WGS sequence"/>
</dbReference>
<dbReference type="Pfam" id="PF13692">
    <property type="entry name" value="Glyco_trans_1_4"/>
    <property type="match status" value="1"/>
</dbReference>
<dbReference type="AlphaFoldDB" id="S9QGL3"/>
<feature type="compositionally biased region" description="Pro residues" evidence="3">
    <location>
        <begin position="592"/>
        <end position="602"/>
    </location>
</feature>
<dbReference type="InterPro" id="IPR028098">
    <property type="entry name" value="Glyco_trans_4-like_N"/>
</dbReference>
<dbReference type="SUPFAM" id="SSF53756">
    <property type="entry name" value="UDP-Glycosyltransferase/glycogen phosphorylase"/>
    <property type="match status" value="1"/>
</dbReference>
<organism evidence="5 6">
    <name type="scientific">Cystobacter fuscus (strain ATCC 25194 / DSM 2262 / NBRC 100088 / M29)</name>
    <dbReference type="NCBI Taxonomy" id="1242864"/>
    <lineage>
        <taxon>Bacteria</taxon>
        <taxon>Pseudomonadati</taxon>
        <taxon>Myxococcota</taxon>
        <taxon>Myxococcia</taxon>
        <taxon>Myxococcales</taxon>
        <taxon>Cystobacterineae</taxon>
        <taxon>Archangiaceae</taxon>
        <taxon>Cystobacter</taxon>
    </lineage>
</organism>
<dbReference type="Pfam" id="PF13439">
    <property type="entry name" value="Glyco_transf_4"/>
    <property type="match status" value="1"/>
</dbReference>
<dbReference type="PANTHER" id="PTHR12526">
    <property type="entry name" value="GLYCOSYLTRANSFERASE"/>
    <property type="match status" value="1"/>
</dbReference>
<accession>S9QGL3</accession>
<feature type="compositionally biased region" description="Low complexity" evidence="3">
    <location>
        <begin position="426"/>
        <end position="442"/>
    </location>
</feature>
<evidence type="ECO:0000256" key="1">
    <source>
        <dbReference type="ARBA" id="ARBA00022676"/>
    </source>
</evidence>
<evidence type="ECO:0000313" key="6">
    <source>
        <dbReference type="Proteomes" id="UP000011682"/>
    </source>
</evidence>
<feature type="compositionally biased region" description="Pro residues" evidence="3">
    <location>
        <begin position="620"/>
        <end position="655"/>
    </location>
</feature>